<gene>
    <name evidence="2" type="ORF">XNOV1_A036363</name>
</gene>
<protein>
    <submittedName>
        <fullName evidence="2">Zinc finger MYM-type protein 5-like</fullName>
    </submittedName>
</protein>
<evidence type="ECO:0000313" key="2">
    <source>
        <dbReference type="EMBL" id="CAJ1051258.1"/>
    </source>
</evidence>
<proteinExistence type="predicted"/>
<sequence>GQAEGKAEELQQMAEEAERGERTGQERENNEAAAATHSTTGFDVGDKDTGPIQVKLKSYPQDNFGTQKRAFHYSWFEKHN</sequence>
<dbReference type="AlphaFoldDB" id="A0AAV1ER42"/>
<evidence type="ECO:0000256" key="1">
    <source>
        <dbReference type="SAM" id="MobiDB-lite"/>
    </source>
</evidence>
<feature type="non-terminal residue" evidence="2">
    <location>
        <position position="80"/>
    </location>
</feature>
<reference evidence="2" key="1">
    <citation type="submission" date="2023-08" db="EMBL/GenBank/DDBJ databases">
        <authorList>
            <person name="Alioto T."/>
            <person name="Alioto T."/>
            <person name="Gomez Garrido J."/>
        </authorList>
    </citation>
    <scope>NUCLEOTIDE SEQUENCE</scope>
</reference>
<feature type="compositionally biased region" description="Basic and acidic residues" evidence="1">
    <location>
        <begin position="16"/>
        <end position="30"/>
    </location>
</feature>
<evidence type="ECO:0000313" key="3">
    <source>
        <dbReference type="Proteomes" id="UP001178508"/>
    </source>
</evidence>
<feature type="region of interest" description="Disordered" evidence="1">
    <location>
        <begin position="1"/>
        <end position="51"/>
    </location>
</feature>
<organism evidence="2 3">
    <name type="scientific">Xyrichtys novacula</name>
    <name type="common">Pearly razorfish</name>
    <name type="synonym">Hemipteronotus novacula</name>
    <dbReference type="NCBI Taxonomy" id="13765"/>
    <lineage>
        <taxon>Eukaryota</taxon>
        <taxon>Metazoa</taxon>
        <taxon>Chordata</taxon>
        <taxon>Craniata</taxon>
        <taxon>Vertebrata</taxon>
        <taxon>Euteleostomi</taxon>
        <taxon>Actinopterygii</taxon>
        <taxon>Neopterygii</taxon>
        <taxon>Teleostei</taxon>
        <taxon>Neoteleostei</taxon>
        <taxon>Acanthomorphata</taxon>
        <taxon>Eupercaria</taxon>
        <taxon>Labriformes</taxon>
        <taxon>Labridae</taxon>
        <taxon>Xyrichtys</taxon>
    </lineage>
</organism>
<feature type="non-terminal residue" evidence="2">
    <location>
        <position position="1"/>
    </location>
</feature>
<keyword evidence="3" id="KW-1185">Reference proteome</keyword>
<name>A0AAV1ER42_XYRNO</name>
<accession>A0AAV1ER42</accession>
<dbReference type="Proteomes" id="UP001178508">
    <property type="component" value="Chromosome 2"/>
</dbReference>
<dbReference type="EMBL" id="OY660865">
    <property type="protein sequence ID" value="CAJ1051258.1"/>
    <property type="molecule type" value="Genomic_DNA"/>
</dbReference>